<name>F7PT08_9MOLU</name>
<dbReference type="GO" id="GO:0008984">
    <property type="term" value="F:protein-glutamate methylesterase activity"/>
    <property type="evidence" value="ECO:0007669"/>
    <property type="project" value="UniProtKB-EC"/>
</dbReference>
<dbReference type="Gene3D" id="1.10.10.10">
    <property type="entry name" value="Winged helix-like DNA-binding domain superfamily/Winged helix DNA-binding domain"/>
    <property type="match status" value="1"/>
</dbReference>
<keyword evidence="3" id="KW-1185">Reference proteome</keyword>
<organism evidence="2 3">
    <name type="scientific">Haloplasma contractile SSD-17B</name>
    <dbReference type="NCBI Taxonomy" id="1033810"/>
    <lineage>
        <taxon>Bacteria</taxon>
        <taxon>Bacillati</taxon>
        <taxon>Mycoplasmatota</taxon>
        <taxon>Mollicutes</taxon>
        <taxon>Haloplasmatales</taxon>
        <taxon>Haloplasmataceae</taxon>
        <taxon>Haloplasma</taxon>
    </lineage>
</organism>
<reference evidence="2 3" key="1">
    <citation type="journal article" date="2011" name="J. Bacteriol.">
        <title>Genome sequence of Haloplasma contractile, an unusual contractile bacterium from a deep-sea anoxic brine lake.</title>
        <authorList>
            <person name="Antunes A."/>
            <person name="Alam I."/>
            <person name="El Dorry H."/>
            <person name="Siam R."/>
            <person name="Robertson A."/>
            <person name="Bajic V.B."/>
            <person name="Stingl U."/>
        </authorList>
    </citation>
    <scope>NUCLEOTIDE SEQUENCE [LARGE SCALE GENOMIC DNA]</scope>
    <source>
        <strain evidence="2 3">SSD-17B</strain>
    </source>
</reference>
<dbReference type="GO" id="GO:0003723">
    <property type="term" value="F:RNA binding"/>
    <property type="evidence" value="ECO:0007669"/>
    <property type="project" value="InterPro"/>
</dbReference>
<accession>F7PT08</accession>
<sequence length="188" mass="22294">MKRIIVATGNPFTAKKIEDQLDITKIEVVSFTLETEQLLEELNAHKPDLCLIDYELLESRSDYTTILSIYRIPILMISSQIDQDHIYDNHPLLNIIEQEHIDTLYLHNLINYMIKVSQHIETLEVEQMNLKKEVQSIKLLNEAKRLLMRYEGYSEMQAHKYMINKSMQKRISREKFSENVINKYKSFS</sequence>
<protein>
    <submittedName>
        <fullName evidence="2">Chemotaxis response regulator protein-glutamate methylesterase</fullName>
        <ecNumber evidence="2">3.1.1.61</ecNumber>
    </submittedName>
</protein>
<dbReference type="SUPFAM" id="SSF52172">
    <property type="entry name" value="CheY-like"/>
    <property type="match status" value="1"/>
</dbReference>
<dbReference type="InterPro" id="IPR005561">
    <property type="entry name" value="ANTAR"/>
</dbReference>
<dbReference type="RefSeq" id="WP_008824838.1">
    <property type="nucleotide sequence ID" value="NZ_AFNU02000004.1"/>
</dbReference>
<reference evidence="2 3" key="2">
    <citation type="journal article" date="2013" name="PLoS ONE">
        <title>INDIGO - INtegrated Data Warehouse of MIcrobial GenOmes with Examples from the Red Sea Extremophiles.</title>
        <authorList>
            <person name="Alam I."/>
            <person name="Antunes A."/>
            <person name="Kamau A.A."/>
            <person name="Ba Alawi W."/>
            <person name="Kalkatawi M."/>
            <person name="Stingl U."/>
            <person name="Bajic V.B."/>
        </authorList>
    </citation>
    <scope>NUCLEOTIDE SEQUENCE [LARGE SCALE GENOMIC DNA]</scope>
    <source>
        <strain evidence="2 3">SSD-17B</strain>
    </source>
</reference>
<dbReference type="InterPro" id="IPR011006">
    <property type="entry name" value="CheY-like_superfamily"/>
</dbReference>
<comment type="caution">
    <text evidence="2">The sequence shown here is derived from an EMBL/GenBank/DDBJ whole genome shotgun (WGS) entry which is preliminary data.</text>
</comment>
<dbReference type="STRING" id="1033810.HLPCO_001566"/>
<dbReference type="SMART" id="SM01012">
    <property type="entry name" value="ANTAR"/>
    <property type="match status" value="1"/>
</dbReference>
<evidence type="ECO:0000313" key="3">
    <source>
        <dbReference type="Proteomes" id="UP000005707"/>
    </source>
</evidence>
<dbReference type="AlphaFoldDB" id="F7PT08"/>
<dbReference type="Gene3D" id="3.40.50.2300">
    <property type="match status" value="1"/>
</dbReference>
<dbReference type="Pfam" id="PF03861">
    <property type="entry name" value="ANTAR"/>
    <property type="match status" value="1"/>
</dbReference>
<dbReference type="EC" id="3.1.1.61" evidence="2"/>
<keyword evidence="2" id="KW-0378">Hydrolase</keyword>
<dbReference type="PROSITE" id="PS50921">
    <property type="entry name" value="ANTAR"/>
    <property type="match status" value="1"/>
</dbReference>
<proteinExistence type="predicted"/>
<dbReference type="OrthoDB" id="9808843at2"/>
<feature type="domain" description="ANTAR" evidence="1">
    <location>
        <begin position="120"/>
        <end position="181"/>
    </location>
</feature>
<evidence type="ECO:0000259" key="1">
    <source>
        <dbReference type="PROSITE" id="PS50921"/>
    </source>
</evidence>
<dbReference type="Proteomes" id="UP000005707">
    <property type="component" value="Unassembled WGS sequence"/>
</dbReference>
<evidence type="ECO:0000313" key="2">
    <source>
        <dbReference type="EMBL" id="ERJ12580.1"/>
    </source>
</evidence>
<dbReference type="EMBL" id="AFNU02000004">
    <property type="protein sequence ID" value="ERJ12580.1"/>
    <property type="molecule type" value="Genomic_DNA"/>
</dbReference>
<gene>
    <name evidence="2" type="primary">cheB</name>
    <name evidence="2" type="ORF">HLPCO_001566</name>
</gene>
<dbReference type="InParanoid" id="F7PT08"/>
<dbReference type="InterPro" id="IPR036388">
    <property type="entry name" value="WH-like_DNA-bd_sf"/>
</dbReference>